<gene>
    <name evidence="1" type="ORF">G2W53_017552</name>
</gene>
<reference evidence="1" key="1">
    <citation type="submission" date="2020-09" db="EMBL/GenBank/DDBJ databases">
        <title>Genome-Enabled Discovery of Anthraquinone Biosynthesis in Senna tora.</title>
        <authorList>
            <person name="Kang S.-H."/>
            <person name="Pandey R.P."/>
            <person name="Lee C.-M."/>
            <person name="Sim J.-S."/>
            <person name="Jeong J.-T."/>
            <person name="Choi B.-S."/>
            <person name="Jung M."/>
            <person name="Ginzburg D."/>
            <person name="Zhao K."/>
            <person name="Won S.Y."/>
            <person name="Oh T.-J."/>
            <person name="Yu Y."/>
            <person name="Kim N.-H."/>
            <person name="Lee O.R."/>
            <person name="Lee T.-H."/>
            <person name="Bashyal P."/>
            <person name="Kim T.-S."/>
            <person name="Lee W.-H."/>
            <person name="Kawkins C."/>
            <person name="Kim C.-K."/>
            <person name="Kim J.S."/>
            <person name="Ahn B.O."/>
            <person name="Rhee S.Y."/>
            <person name="Sohng J.K."/>
        </authorList>
    </citation>
    <scope>NUCLEOTIDE SEQUENCE</scope>
    <source>
        <tissue evidence="1">Leaf</tissue>
    </source>
</reference>
<proteinExistence type="predicted"/>
<dbReference type="EMBL" id="JAAIUW010000006">
    <property type="protein sequence ID" value="KAF7826388.1"/>
    <property type="molecule type" value="Genomic_DNA"/>
</dbReference>
<protein>
    <submittedName>
        <fullName evidence="1">Uncharacterized protein</fullName>
    </submittedName>
</protein>
<evidence type="ECO:0000313" key="1">
    <source>
        <dbReference type="EMBL" id="KAF7826388.1"/>
    </source>
</evidence>
<keyword evidence="2" id="KW-1185">Reference proteome</keyword>
<dbReference type="Proteomes" id="UP000634136">
    <property type="component" value="Unassembled WGS sequence"/>
</dbReference>
<name>A0A834TQ75_9FABA</name>
<comment type="caution">
    <text evidence="1">The sequence shown here is derived from an EMBL/GenBank/DDBJ whole genome shotgun (WGS) entry which is preliminary data.</text>
</comment>
<evidence type="ECO:0000313" key="2">
    <source>
        <dbReference type="Proteomes" id="UP000634136"/>
    </source>
</evidence>
<accession>A0A834TQ75</accession>
<sequence length="260" mass="29897">MGFLTITTCYSEFHRTHNLYGIKEEAIKVLRNGPTYKPDNHLKGLLELAQPRSEGNLAYFMNFYCQAKIYGRIEGLTYQGEMLQTISPNTIQAHYNLPNAPICEYVEGRKNNSLINRQTRPSSRTLLTDETEARQVAEHQLCITQASSHAWKKRGKDDIPPSLQNANVKTSEADPIFRPLEPLNYGRLEFAEEVAEGCTQQRHSREKCTAKRIRTESDIDGLVEKMDLPLKGQEDHRKETREAFRFLYWNHLEIAEAGQP</sequence>
<dbReference type="AlphaFoldDB" id="A0A834TQ75"/>
<organism evidence="1 2">
    <name type="scientific">Senna tora</name>
    <dbReference type="NCBI Taxonomy" id="362788"/>
    <lineage>
        <taxon>Eukaryota</taxon>
        <taxon>Viridiplantae</taxon>
        <taxon>Streptophyta</taxon>
        <taxon>Embryophyta</taxon>
        <taxon>Tracheophyta</taxon>
        <taxon>Spermatophyta</taxon>
        <taxon>Magnoliopsida</taxon>
        <taxon>eudicotyledons</taxon>
        <taxon>Gunneridae</taxon>
        <taxon>Pentapetalae</taxon>
        <taxon>rosids</taxon>
        <taxon>fabids</taxon>
        <taxon>Fabales</taxon>
        <taxon>Fabaceae</taxon>
        <taxon>Caesalpinioideae</taxon>
        <taxon>Cassia clade</taxon>
        <taxon>Senna</taxon>
    </lineage>
</organism>